<sequence>MSDTQTLVIGLTGGIAAGKSTLRKELEKIGFVALDADQISREIVKPRTEGLNAIRQIFGEGYLVEGKLNRKKLGELVFSNSEQLAKLNSILHPLIKKELRRQIENLKRIGKTKILLEVPLLFETGIDALCDYTIDLEVERKTQIARLQQRNGYTYEHAVDRIEAQVSPKFRKSKADLVIENAENVESSKQLVIKYFEKIGMI</sequence>
<comment type="similarity">
    <text evidence="3">Belongs to the CoaE family.</text>
</comment>
<dbReference type="GO" id="GO:0015937">
    <property type="term" value="P:coenzyme A biosynthetic process"/>
    <property type="evidence" value="ECO:0007669"/>
    <property type="project" value="UniProtKB-UniRule"/>
</dbReference>
<dbReference type="Proteomes" id="UP000051054">
    <property type="component" value="Unassembled WGS sequence"/>
</dbReference>
<dbReference type="Gene3D" id="3.40.50.300">
    <property type="entry name" value="P-loop containing nucleotide triphosphate hydrolases"/>
    <property type="match status" value="1"/>
</dbReference>
<keyword evidence="3" id="KW-0808">Transferase</keyword>
<dbReference type="EC" id="2.7.1.24" evidence="3 4"/>
<dbReference type="GO" id="GO:0005524">
    <property type="term" value="F:ATP binding"/>
    <property type="evidence" value="ECO:0007669"/>
    <property type="project" value="UniProtKB-UniRule"/>
</dbReference>
<comment type="pathway">
    <text evidence="3">Cofactor biosynthesis; coenzyme A biosynthesis; CoA from (R)-pantothenate: step 5/5.</text>
</comment>
<evidence type="ECO:0000256" key="3">
    <source>
        <dbReference type="HAMAP-Rule" id="MF_00376"/>
    </source>
</evidence>
<keyword evidence="1 3" id="KW-0547">Nucleotide-binding</keyword>
<dbReference type="InterPro" id="IPR001977">
    <property type="entry name" value="Depp_CoAkinase"/>
</dbReference>
<keyword evidence="2 3" id="KW-0067">ATP-binding</keyword>
<comment type="caution">
    <text evidence="5">The sequence shown here is derived from an EMBL/GenBank/DDBJ whole genome shotgun (WGS) entry which is preliminary data.</text>
</comment>
<keyword evidence="6" id="KW-1185">Reference proteome</keyword>
<evidence type="ECO:0000313" key="5">
    <source>
        <dbReference type="EMBL" id="KRM19436.1"/>
    </source>
</evidence>
<dbReference type="SUPFAM" id="SSF52540">
    <property type="entry name" value="P-loop containing nucleoside triphosphate hydrolases"/>
    <property type="match status" value="1"/>
</dbReference>
<dbReference type="RefSeq" id="WP_035519920.1">
    <property type="nucleotide sequence ID" value="NZ_AZGD01000050.1"/>
</dbReference>
<organism evidence="5 6">
    <name type="scientific">Ligilactobacillus hayakitensis DSM 18933 = JCM 14209</name>
    <dbReference type="NCBI Taxonomy" id="1423755"/>
    <lineage>
        <taxon>Bacteria</taxon>
        <taxon>Bacillati</taxon>
        <taxon>Bacillota</taxon>
        <taxon>Bacilli</taxon>
        <taxon>Lactobacillales</taxon>
        <taxon>Lactobacillaceae</taxon>
        <taxon>Ligilactobacillus</taxon>
    </lineage>
</organism>
<protein>
    <recommendedName>
        <fullName evidence="3 4">Dephospho-CoA kinase</fullName>
        <ecNumber evidence="3 4">2.7.1.24</ecNumber>
    </recommendedName>
    <alternativeName>
        <fullName evidence="3">Dephosphocoenzyme A kinase</fullName>
    </alternativeName>
</protein>
<dbReference type="GO" id="GO:0004140">
    <property type="term" value="F:dephospho-CoA kinase activity"/>
    <property type="evidence" value="ECO:0007669"/>
    <property type="project" value="UniProtKB-UniRule"/>
</dbReference>
<dbReference type="STRING" id="1423755.FC40_GL000122"/>
<evidence type="ECO:0000256" key="1">
    <source>
        <dbReference type="ARBA" id="ARBA00022741"/>
    </source>
</evidence>
<accession>A0A0R1WZ23</accession>
<evidence type="ECO:0000313" key="6">
    <source>
        <dbReference type="Proteomes" id="UP000051054"/>
    </source>
</evidence>
<gene>
    <name evidence="3" type="primary">coaE</name>
    <name evidence="5" type="ORF">FC40_GL000122</name>
</gene>
<dbReference type="InterPro" id="IPR027417">
    <property type="entry name" value="P-loop_NTPase"/>
</dbReference>
<dbReference type="UniPathway" id="UPA00241">
    <property type="reaction ID" value="UER00356"/>
</dbReference>
<comment type="subcellular location">
    <subcellularLocation>
        <location evidence="3">Cytoplasm</location>
    </subcellularLocation>
</comment>
<dbReference type="PANTHER" id="PTHR10695:SF46">
    <property type="entry name" value="BIFUNCTIONAL COENZYME A SYNTHASE-RELATED"/>
    <property type="match status" value="1"/>
</dbReference>
<dbReference type="PATRIC" id="fig|1423755.3.peg.133"/>
<evidence type="ECO:0000256" key="2">
    <source>
        <dbReference type="ARBA" id="ARBA00022840"/>
    </source>
</evidence>
<evidence type="ECO:0000256" key="4">
    <source>
        <dbReference type="NCBIfam" id="TIGR00152"/>
    </source>
</evidence>
<reference evidence="5 6" key="1">
    <citation type="journal article" date="2015" name="Genome Announc.">
        <title>Expanding the biotechnology potential of lactobacilli through comparative genomics of 213 strains and associated genera.</title>
        <authorList>
            <person name="Sun Z."/>
            <person name="Harris H.M."/>
            <person name="McCann A."/>
            <person name="Guo C."/>
            <person name="Argimon S."/>
            <person name="Zhang W."/>
            <person name="Yang X."/>
            <person name="Jeffery I.B."/>
            <person name="Cooney J.C."/>
            <person name="Kagawa T.F."/>
            <person name="Liu W."/>
            <person name="Song Y."/>
            <person name="Salvetti E."/>
            <person name="Wrobel A."/>
            <person name="Rasinkangas P."/>
            <person name="Parkhill J."/>
            <person name="Rea M.C."/>
            <person name="O'Sullivan O."/>
            <person name="Ritari J."/>
            <person name="Douillard F.P."/>
            <person name="Paul Ross R."/>
            <person name="Yang R."/>
            <person name="Briner A.E."/>
            <person name="Felis G.E."/>
            <person name="de Vos W.M."/>
            <person name="Barrangou R."/>
            <person name="Klaenhammer T.R."/>
            <person name="Caufield P.W."/>
            <person name="Cui Y."/>
            <person name="Zhang H."/>
            <person name="O'Toole P.W."/>
        </authorList>
    </citation>
    <scope>NUCLEOTIDE SEQUENCE [LARGE SCALE GENOMIC DNA]</scope>
    <source>
        <strain evidence="5 6">DSM 18933</strain>
    </source>
</reference>
<comment type="catalytic activity">
    <reaction evidence="3">
        <text>3'-dephospho-CoA + ATP = ADP + CoA + H(+)</text>
        <dbReference type="Rhea" id="RHEA:18245"/>
        <dbReference type="ChEBI" id="CHEBI:15378"/>
        <dbReference type="ChEBI" id="CHEBI:30616"/>
        <dbReference type="ChEBI" id="CHEBI:57287"/>
        <dbReference type="ChEBI" id="CHEBI:57328"/>
        <dbReference type="ChEBI" id="CHEBI:456216"/>
        <dbReference type="EC" id="2.7.1.24"/>
    </reaction>
</comment>
<comment type="function">
    <text evidence="3">Catalyzes the phosphorylation of the 3'-hydroxyl group of dephosphocoenzyme A to form coenzyme A.</text>
</comment>
<dbReference type="HAMAP" id="MF_00376">
    <property type="entry name" value="Dephospho_CoA_kinase"/>
    <property type="match status" value="1"/>
</dbReference>
<keyword evidence="3" id="KW-0963">Cytoplasm</keyword>
<feature type="binding site" evidence="3">
    <location>
        <begin position="16"/>
        <end position="21"/>
    </location>
    <ligand>
        <name>ATP</name>
        <dbReference type="ChEBI" id="CHEBI:30616"/>
    </ligand>
</feature>
<proteinExistence type="inferred from homology"/>
<dbReference type="NCBIfam" id="TIGR00152">
    <property type="entry name" value="dephospho-CoA kinase"/>
    <property type="match status" value="1"/>
</dbReference>
<dbReference type="Pfam" id="PF01121">
    <property type="entry name" value="CoaE"/>
    <property type="match status" value="1"/>
</dbReference>
<dbReference type="eggNOG" id="COG0237">
    <property type="taxonomic scope" value="Bacteria"/>
</dbReference>
<dbReference type="EMBL" id="AZGD01000050">
    <property type="protein sequence ID" value="KRM19436.1"/>
    <property type="molecule type" value="Genomic_DNA"/>
</dbReference>
<dbReference type="PANTHER" id="PTHR10695">
    <property type="entry name" value="DEPHOSPHO-COA KINASE-RELATED"/>
    <property type="match status" value="1"/>
</dbReference>
<keyword evidence="3 5" id="KW-0418">Kinase</keyword>
<keyword evidence="3" id="KW-0173">Coenzyme A biosynthesis</keyword>
<dbReference type="PROSITE" id="PS51219">
    <property type="entry name" value="DPCK"/>
    <property type="match status" value="1"/>
</dbReference>
<name>A0A0R1WZ23_9LACO</name>
<dbReference type="GO" id="GO:0005737">
    <property type="term" value="C:cytoplasm"/>
    <property type="evidence" value="ECO:0007669"/>
    <property type="project" value="UniProtKB-SubCell"/>
</dbReference>
<dbReference type="CDD" id="cd02022">
    <property type="entry name" value="DPCK"/>
    <property type="match status" value="1"/>
</dbReference>
<dbReference type="AlphaFoldDB" id="A0A0R1WZ23"/>